<dbReference type="KEGG" id="mya:MORIYA_3478"/>
<proteinExistence type="predicted"/>
<feature type="transmembrane region" description="Helical" evidence="1">
    <location>
        <begin position="6"/>
        <end position="28"/>
    </location>
</feature>
<dbReference type="AlphaFoldDB" id="A0A330LT56"/>
<evidence type="ECO:0000259" key="2">
    <source>
        <dbReference type="Pfam" id="PF08019"/>
    </source>
</evidence>
<dbReference type="Pfam" id="PF08019">
    <property type="entry name" value="EptA_B_N"/>
    <property type="match status" value="1"/>
</dbReference>
<keyword evidence="1" id="KW-1133">Transmembrane helix</keyword>
<dbReference type="InterPro" id="IPR012549">
    <property type="entry name" value="EptA-like_N"/>
</dbReference>
<organism evidence="3 4">
    <name type="scientific">Moritella yayanosii</name>
    <dbReference type="NCBI Taxonomy" id="69539"/>
    <lineage>
        <taxon>Bacteria</taxon>
        <taxon>Pseudomonadati</taxon>
        <taxon>Pseudomonadota</taxon>
        <taxon>Gammaproteobacteria</taxon>
        <taxon>Alteromonadales</taxon>
        <taxon>Moritellaceae</taxon>
        <taxon>Moritella</taxon>
    </lineage>
</organism>
<reference evidence="4" key="1">
    <citation type="submission" date="2018-05" db="EMBL/GenBank/DDBJ databases">
        <authorList>
            <person name="Cea G.-C."/>
            <person name="William W."/>
        </authorList>
    </citation>
    <scope>NUCLEOTIDE SEQUENCE [LARGE SCALE GENOMIC DNA]</scope>
    <source>
        <strain evidence="4">DB21MT 5</strain>
    </source>
</reference>
<keyword evidence="1" id="KW-0472">Membrane</keyword>
<accession>A0A330LT56</accession>
<keyword evidence="4" id="KW-1185">Reference proteome</keyword>
<gene>
    <name evidence="3" type="ORF">MORIYA_3478</name>
</gene>
<dbReference type="EMBL" id="LS483250">
    <property type="protein sequence ID" value="SQD79933.1"/>
    <property type="molecule type" value="Genomic_DNA"/>
</dbReference>
<evidence type="ECO:0000313" key="3">
    <source>
        <dbReference type="EMBL" id="SQD79933.1"/>
    </source>
</evidence>
<sequence length="79" mass="8813">MDIDSSIMISIVNSAVFVSSAAACYATLKYGVVFDYSMIVPAHIFNSVKYLKTEVFTEKLAYKAQGTYHLAARQRHMQA</sequence>
<protein>
    <recommendedName>
        <fullName evidence="2">Phosphoethanolamine transferase N-terminal domain-containing protein</fullName>
    </recommendedName>
</protein>
<evidence type="ECO:0000256" key="1">
    <source>
        <dbReference type="SAM" id="Phobius"/>
    </source>
</evidence>
<dbReference type="GO" id="GO:0016020">
    <property type="term" value="C:membrane"/>
    <property type="evidence" value="ECO:0007669"/>
    <property type="project" value="InterPro"/>
</dbReference>
<dbReference type="Proteomes" id="UP000250163">
    <property type="component" value="Chromosome MORIYA"/>
</dbReference>
<keyword evidence="1" id="KW-0812">Transmembrane</keyword>
<feature type="domain" description="Phosphoethanolamine transferase N-terminal" evidence="2">
    <location>
        <begin position="11"/>
        <end position="39"/>
    </location>
</feature>
<evidence type="ECO:0000313" key="4">
    <source>
        <dbReference type="Proteomes" id="UP000250163"/>
    </source>
</evidence>
<name>A0A330LT56_9GAMM</name>